<evidence type="ECO:0000313" key="1">
    <source>
        <dbReference type="EMBL" id="BAZ84140.1"/>
    </source>
</evidence>
<protein>
    <submittedName>
        <fullName evidence="1">Uncharacterized protein</fullName>
    </submittedName>
</protein>
<keyword evidence="2" id="KW-1185">Reference proteome</keyword>
<sequence>MYMYIKLPEIPNQNFNFKMINSQAFLIGWEEYTWEEQPGRLKHSLCFSIFYPGQPSFFVPLV</sequence>
<dbReference type="AlphaFoldDB" id="A0A1Z4UY03"/>
<proteinExistence type="predicted"/>
<organism evidence="1 2">
    <name type="scientific">Dolichospermum compactum NIES-806</name>
    <dbReference type="NCBI Taxonomy" id="1973481"/>
    <lineage>
        <taxon>Bacteria</taxon>
        <taxon>Bacillati</taxon>
        <taxon>Cyanobacteriota</taxon>
        <taxon>Cyanophyceae</taxon>
        <taxon>Nostocales</taxon>
        <taxon>Aphanizomenonaceae</taxon>
        <taxon>Dolichospermum</taxon>
        <taxon>Dolichospermum compactum</taxon>
    </lineage>
</organism>
<gene>
    <name evidence="1" type="ORF">NIES806_03230</name>
</gene>
<name>A0A1Z4UY03_9CYAN</name>
<evidence type="ECO:0000313" key="2">
    <source>
        <dbReference type="Proteomes" id="UP000218702"/>
    </source>
</evidence>
<accession>A0A1Z4UY03</accession>
<dbReference type="Proteomes" id="UP000218702">
    <property type="component" value="Chromosome"/>
</dbReference>
<dbReference type="KEGG" id="dcm:NIES806_03230"/>
<reference evidence="1 2" key="1">
    <citation type="submission" date="2017-06" db="EMBL/GenBank/DDBJ databases">
        <title>Genome sequencing of cyanobaciteial culture collection at National Institute for Environmental Studies (NIES).</title>
        <authorList>
            <person name="Hirose Y."/>
            <person name="Shimura Y."/>
            <person name="Fujisawa T."/>
            <person name="Nakamura Y."/>
            <person name="Kawachi M."/>
        </authorList>
    </citation>
    <scope>NUCLEOTIDE SEQUENCE [LARGE SCALE GENOMIC DNA]</scope>
    <source>
        <strain evidence="1 2">NIES-806</strain>
    </source>
</reference>
<dbReference type="EMBL" id="AP018316">
    <property type="protein sequence ID" value="BAZ84140.1"/>
    <property type="molecule type" value="Genomic_DNA"/>
</dbReference>